<gene>
    <name evidence="2" type="ORF">KC19_9G156600</name>
</gene>
<keyword evidence="1" id="KW-1133">Transmembrane helix</keyword>
<organism evidence="2 3">
    <name type="scientific">Ceratodon purpureus</name>
    <name type="common">Fire moss</name>
    <name type="synonym">Dicranum purpureum</name>
    <dbReference type="NCBI Taxonomy" id="3225"/>
    <lineage>
        <taxon>Eukaryota</taxon>
        <taxon>Viridiplantae</taxon>
        <taxon>Streptophyta</taxon>
        <taxon>Embryophyta</taxon>
        <taxon>Bryophyta</taxon>
        <taxon>Bryophytina</taxon>
        <taxon>Bryopsida</taxon>
        <taxon>Dicranidae</taxon>
        <taxon>Pseudoditrichales</taxon>
        <taxon>Ditrichaceae</taxon>
        <taxon>Ceratodon</taxon>
    </lineage>
</organism>
<keyword evidence="1" id="KW-0472">Membrane</keyword>
<feature type="transmembrane region" description="Helical" evidence="1">
    <location>
        <begin position="12"/>
        <end position="34"/>
    </location>
</feature>
<protein>
    <submittedName>
        <fullName evidence="2">Uncharacterized protein</fullName>
    </submittedName>
</protein>
<keyword evidence="3" id="KW-1185">Reference proteome</keyword>
<keyword evidence="1" id="KW-0812">Transmembrane</keyword>
<proteinExistence type="predicted"/>
<evidence type="ECO:0000256" key="1">
    <source>
        <dbReference type="SAM" id="Phobius"/>
    </source>
</evidence>
<sequence length="59" mass="6621">MKIQAPSTRCHAMYLNLILEMHLCIVVPCSVIAYQVPLNFNGHVPQQLYVETGNCVCIC</sequence>
<dbReference type="Proteomes" id="UP000822688">
    <property type="component" value="Chromosome 9"/>
</dbReference>
<comment type="caution">
    <text evidence="2">The sequence shown here is derived from an EMBL/GenBank/DDBJ whole genome shotgun (WGS) entry which is preliminary data.</text>
</comment>
<accession>A0A8T0H094</accession>
<reference evidence="2" key="1">
    <citation type="submission" date="2020-06" db="EMBL/GenBank/DDBJ databases">
        <title>WGS assembly of Ceratodon purpureus strain R40.</title>
        <authorList>
            <person name="Carey S.B."/>
            <person name="Jenkins J."/>
            <person name="Shu S."/>
            <person name="Lovell J.T."/>
            <person name="Sreedasyam A."/>
            <person name="Maumus F."/>
            <person name="Tiley G.P."/>
            <person name="Fernandez-Pozo N."/>
            <person name="Barry K."/>
            <person name="Chen C."/>
            <person name="Wang M."/>
            <person name="Lipzen A."/>
            <person name="Daum C."/>
            <person name="Saski C.A."/>
            <person name="Payton A.C."/>
            <person name="Mcbreen J.C."/>
            <person name="Conrad R.E."/>
            <person name="Kollar L.M."/>
            <person name="Olsson S."/>
            <person name="Huttunen S."/>
            <person name="Landis J.B."/>
            <person name="Wickett N.J."/>
            <person name="Johnson M.G."/>
            <person name="Rensing S.A."/>
            <person name="Grimwood J."/>
            <person name="Schmutz J."/>
            <person name="Mcdaniel S.F."/>
        </authorList>
    </citation>
    <scope>NUCLEOTIDE SEQUENCE</scope>
    <source>
        <strain evidence="2">R40</strain>
    </source>
</reference>
<name>A0A8T0H094_CERPU</name>
<evidence type="ECO:0000313" key="2">
    <source>
        <dbReference type="EMBL" id="KAG0562572.1"/>
    </source>
</evidence>
<dbReference type="AlphaFoldDB" id="A0A8T0H094"/>
<evidence type="ECO:0000313" key="3">
    <source>
        <dbReference type="Proteomes" id="UP000822688"/>
    </source>
</evidence>
<dbReference type="EMBL" id="CM026430">
    <property type="protein sequence ID" value="KAG0562572.1"/>
    <property type="molecule type" value="Genomic_DNA"/>
</dbReference>